<comment type="subcellular location">
    <subcellularLocation>
        <location evidence="2">Nucleus</location>
    </subcellularLocation>
</comment>
<gene>
    <name evidence="9" type="ORF">NQ314_014105</name>
</gene>
<keyword evidence="7" id="KW-0539">Nucleus</keyword>
<dbReference type="GO" id="GO:0005634">
    <property type="term" value="C:nucleus"/>
    <property type="evidence" value="ECO:0007669"/>
    <property type="project" value="UniProtKB-SubCell"/>
</dbReference>
<evidence type="ECO:0000256" key="6">
    <source>
        <dbReference type="ARBA" id="ARBA00022801"/>
    </source>
</evidence>
<comment type="cofactor">
    <cofactor evidence="1">
        <name>a divalent metal cation</name>
        <dbReference type="ChEBI" id="CHEBI:60240"/>
    </cofactor>
</comment>
<evidence type="ECO:0000256" key="5">
    <source>
        <dbReference type="ARBA" id="ARBA00022723"/>
    </source>
</evidence>
<dbReference type="InterPro" id="IPR027806">
    <property type="entry name" value="HARBI1_dom"/>
</dbReference>
<comment type="caution">
    <text evidence="9">The sequence shown here is derived from an EMBL/GenBank/DDBJ whole genome shotgun (WGS) entry which is preliminary data.</text>
</comment>
<dbReference type="Pfam" id="PF13359">
    <property type="entry name" value="DDE_Tnp_4"/>
    <property type="match status" value="1"/>
</dbReference>
<dbReference type="PANTHER" id="PTHR22930">
    <property type="match status" value="1"/>
</dbReference>
<feature type="domain" description="DDE Tnp4" evidence="8">
    <location>
        <begin position="28"/>
        <end position="193"/>
    </location>
</feature>
<dbReference type="GO" id="GO:0004518">
    <property type="term" value="F:nuclease activity"/>
    <property type="evidence" value="ECO:0007669"/>
    <property type="project" value="UniProtKB-KW"/>
</dbReference>
<evidence type="ECO:0000256" key="3">
    <source>
        <dbReference type="ARBA" id="ARBA00006958"/>
    </source>
</evidence>
<protein>
    <recommendedName>
        <fullName evidence="8">DDE Tnp4 domain-containing protein</fullName>
    </recommendedName>
</protein>
<dbReference type="EMBL" id="JANEYF010003884">
    <property type="protein sequence ID" value="KAJ8933277.1"/>
    <property type="molecule type" value="Genomic_DNA"/>
</dbReference>
<dbReference type="Proteomes" id="UP001162156">
    <property type="component" value="Unassembled WGS sequence"/>
</dbReference>
<organism evidence="9 10">
    <name type="scientific">Rhamnusium bicolor</name>
    <dbReference type="NCBI Taxonomy" id="1586634"/>
    <lineage>
        <taxon>Eukaryota</taxon>
        <taxon>Metazoa</taxon>
        <taxon>Ecdysozoa</taxon>
        <taxon>Arthropoda</taxon>
        <taxon>Hexapoda</taxon>
        <taxon>Insecta</taxon>
        <taxon>Pterygota</taxon>
        <taxon>Neoptera</taxon>
        <taxon>Endopterygota</taxon>
        <taxon>Coleoptera</taxon>
        <taxon>Polyphaga</taxon>
        <taxon>Cucujiformia</taxon>
        <taxon>Chrysomeloidea</taxon>
        <taxon>Cerambycidae</taxon>
        <taxon>Lepturinae</taxon>
        <taxon>Rhagiini</taxon>
        <taxon>Rhamnusium</taxon>
    </lineage>
</organism>
<evidence type="ECO:0000313" key="10">
    <source>
        <dbReference type="Proteomes" id="UP001162156"/>
    </source>
</evidence>
<proteinExistence type="inferred from homology"/>
<evidence type="ECO:0000256" key="2">
    <source>
        <dbReference type="ARBA" id="ARBA00004123"/>
    </source>
</evidence>
<accession>A0AAV8X434</accession>
<keyword evidence="10" id="KW-1185">Reference proteome</keyword>
<evidence type="ECO:0000256" key="1">
    <source>
        <dbReference type="ARBA" id="ARBA00001968"/>
    </source>
</evidence>
<evidence type="ECO:0000256" key="4">
    <source>
        <dbReference type="ARBA" id="ARBA00022722"/>
    </source>
</evidence>
<dbReference type="InterPro" id="IPR045249">
    <property type="entry name" value="HARBI1-like"/>
</dbReference>
<comment type="similarity">
    <text evidence="3">Belongs to the HARBI1 family.</text>
</comment>
<dbReference type="AlphaFoldDB" id="A0AAV8X434"/>
<evidence type="ECO:0000313" key="9">
    <source>
        <dbReference type="EMBL" id="KAJ8933277.1"/>
    </source>
</evidence>
<keyword evidence="6" id="KW-0378">Hydrolase</keyword>
<reference evidence="9" key="1">
    <citation type="journal article" date="2023" name="Insect Mol. Biol.">
        <title>Genome sequencing provides insights into the evolution of gene families encoding plant cell wall-degrading enzymes in longhorned beetles.</title>
        <authorList>
            <person name="Shin N.R."/>
            <person name="Okamura Y."/>
            <person name="Kirsch R."/>
            <person name="Pauchet Y."/>
        </authorList>
    </citation>
    <scope>NUCLEOTIDE SEQUENCE</scope>
    <source>
        <strain evidence="9">RBIC_L_NR</strain>
    </source>
</reference>
<sequence>MPSSPEEWRAIAENYETLWNFPHCLGGIDGKHVILQAPIQSGSDYYNYKSFFSIVLFALVDADYNFTFADVGCQGRISDGGVFKNTELYTKLTTNKLNLPEETCLPGRDKKVPYVFVSDEAFALHRNLMKPYSGTHSKGSPERGYNYRLSRARRVVENVFGICSAVFRVFRKPLLLEPEKATIIVMAIIYLHNFLTRNPEGRKLYTPPGTFDNEIDDVLMEGNWRHGNEELTSLLPMRNIPRQLTVDATEIRNEFKNYFATNGRLSWQKDYE</sequence>
<dbReference type="GO" id="GO:0016787">
    <property type="term" value="F:hydrolase activity"/>
    <property type="evidence" value="ECO:0007669"/>
    <property type="project" value="UniProtKB-KW"/>
</dbReference>
<dbReference type="PANTHER" id="PTHR22930:SF269">
    <property type="entry name" value="NUCLEASE HARBI1-LIKE PROTEIN"/>
    <property type="match status" value="1"/>
</dbReference>
<evidence type="ECO:0000256" key="7">
    <source>
        <dbReference type="ARBA" id="ARBA00023242"/>
    </source>
</evidence>
<dbReference type="GO" id="GO:0046872">
    <property type="term" value="F:metal ion binding"/>
    <property type="evidence" value="ECO:0007669"/>
    <property type="project" value="UniProtKB-KW"/>
</dbReference>
<keyword evidence="4" id="KW-0540">Nuclease</keyword>
<evidence type="ECO:0000259" key="8">
    <source>
        <dbReference type="Pfam" id="PF13359"/>
    </source>
</evidence>
<keyword evidence="5" id="KW-0479">Metal-binding</keyword>
<name>A0AAV8X434_9CUCU</name>